<name>A0A9P6MWG5_9FUNG</name>
<evidence type="ECO:0000256" key="1">
    <source>
        <dbReference type="ARBA" id="ARBA00038101"/>
    </source>
</evidence>
<dbReference type="InterPro" id="IPR011990">
    <property type="entry name" value="TPR-like_helical_dom_sf"/>
</dbReference>
<evidence type="ECO:0000313" key="3">
    <source>
        <dbReference type="EMBL" id="KAG0016304.1"/>
    </source>
</evidence>
<dbReference type="InterPro" id="IPR050767">
    <property type="entry name" value="Sel1_AlgK"/>
</dbReference>
<comment type="similarity">
    <text evidence="1">Belongs to the sel-1 family.</text>
</comment>
<feature type="compositionally biased region" description="Low complexity" evidence="2">
    <location>
        <begin position="138"/>
        <end position="158"/>
    </location>
</feature>
<comment type="caution">
    <text evidence="3">The sequence shown here is derived from an EMBL/GenBank/DDBJ whole genome shotgun (WGS) entry which is preliminary data.</text>
</comment>
<gene>
    <name evidence="3" type="ORF">BGZ80_009306</name>
</gene>
<dbReference type="PANTHER" id="PTHR11102">
    <property type="entry name" value="SEL-1-LIKE PROTEIN"/>
    <property type="match status" value="1"/>
</dbReference>
<evidence type="ECO:0000313" key="4">
    <source>
        <dbReference type="Proteomes" id="UP000703661"/>
    </source>
</evidence>
<dbReference type="PANTHER" id="PTHR11102:SF160">
    <property type="entry name" value="ERAD-ASSOCIATED E3 UBIQUITIN-PROTEIN LIGASE COMPONENT HRD3"/>
    <property type="match status" value="1"/>
</dbReference>
<feature type="region of interest" description="Disordered" evidence="2">
    <location>
        <begin position="138"/>
        <end position="176"/>
    </location>
</feature>
<evidence type="ECO:0008006" key="5">
    <source>
        <dbReference type="Google" id="ProtNLM"/>
    </source>
</evidence>
<organism evidence="3 4">
    <name type="scientific">Entomortierella chlamydospora</name>
    <dbReference type="NCBI Taxonomy" id="101097"/>
    <lineage>
        <taxon>Eukaryota</taxon>
        <taxon>Fungi</taxon>
        <taxon>Fungi incertae sedis</taxon>
        <taxon>Mucoromycota</taxon>
        <taxon>Mortierellomycotina</taxon>
        <taxon>Mortierellomycetes</taxon>
        <taxon>Mortierellales</taxon>
        <taxon>Mortierellaceae</taxon>
        <taxon>Entomortierella</taxon>
    </lineage>
</organism>
<keyword evidence="4" id="KW-1185">Reference proteome</keyword>
<dbReference type="Gene3D" id="1.25.40.10">
    <property type="entry name" value="Tetratricopeptide repeat domain"/>
    <property type="match status" value="1"/>
</dbReference>
<dbReference type="Proteomes" id="UP000703661">
    <property type="component" value="Unassembled WGS sequence"/>
</dbReference>
<dbReference type="SUPFAM" id="SSF81901">
    <property type="entry name" value="HCP-like"/>
    <property type="match status" value="1"/>
</dbReference>
<dbReference type="Pfam" id="PF08238">
    <property type="entry name" value="Sel1"/>
    <property type="match status" value="2"/>
</dbReference>
<dbReference type="EMBL" id="JAAAID010000544">
    <property type="protein sequence ID" value="KAG0016304.1"/>
    <property type="molecule type" value="Genomic_DNA"/>
</dbReference>
<protein>
    <recommendedName>
        <fullName evidence="5">HCP-like protein</fullName>
    </recommendedName>
</protein>
<dbReference type="AlphaFoldDB" id="A0A9P6MWG5"/>
<accession>A0A9P6MWG5</accession>
<proteinExistence type="inferred from homology"/>
<reference evidence="3" key="1">
    <citation type="journal article" date="2020" name="Fungal Divers.">
        <title>Resolving the Mortierellaceae phylogeny through synthesis of multi-gene phylogenetics and phylogenomics.</title>
        <authorList>
            <person name="Vandepol N."/>
            <person name="Liber J."/>
            <person name="Desiro A."/>
            <person name="Na H."/>
            <person name="Kennedy M."/>
            <person name="Barry K."/>
            <person name="Grigoriev I.V."/>
            <person name="Miller A.N."/>
            <person name="O'Donnell K."/>
            <person name="Stajich J.E."/>
            <person name="Bonito G."/>
        </authorList>
    </citation>
    <scope>NUCLEOTIDE SEQUENCE</scope>
    <source>
        <strain evidence="3">NRRL 2769</strain>
    </source>
</reference>
<sequence length="300" mass="33498">MSTPGPQQSLLQGFRPVYNTNTFTPSPLPSEPVCIEPHFISQTGEYIVLWDEVLVAFKNASHIPDLPNSSTSTNSSVNPLSYPQVESLINSEPSNPLPASSTLLTADGNLNLGDDFYNHTQSELSLSQQQTFEIQPQEFHNPQPPQQQQQQLGQEFQPSSSPQEYGSYAVPQVPLEPGSKTNPQYTAFSEYFLGLGYLEGNVVSQDHYKAMDMFRKAAKQGNPETQCELALLYYKGNGVPKDSSKALKWFFKAAIQNNGRAKAYFDYMYYQVYLGDSYGQNNLGVAYLDPKHNSSTVRHQ</sequence>
<dbReference type="InterPro" id="IPR006597">
    <property type="entry name" value="Sel1-like"/>
</dbReference>
<dbReference type="SMART" id="SM00671">
    <property type="entry name" value="SEL1"/>
    <property type="match status" value="2"/>
</dbReference>
<evidence type="ECO:0000256" key="2">
    <source>
        <dbReference type="SAM" id="MobiDB-lite"/>
    </source>
</evidence>